<dbReference type="RefSeq" id="WP_081724183.1">
    <property type="nucleotide sequence ID" value="NZ_AP019822.1"/>
</dbReference>
<dbReference type="InterPro" id="IPR029057">
    <property type="entry name" value="PRTase-like"/>
</dbReference>
<dbReference type="PANTHER" id="PTHR47505">
    <property type="entry name" value="DNA UTILIZATION PROTEIN YHGH"/>
    <property type="match status" value="1"/>
</dbReference>
<dbReference type="AlphaFoldDB" id="A0A510JA93"/>
<protein>
    <submittedName>
        <fullName evidence="2">ComF family protein</fullName>
    </submittedName>
</protein>
<dbReference type="Proteomes" id="UP000321606">
    <property type="component" value="Chromosome"/>
</dbReference>
<dbReference type="STRING" id="714315.GCA_000516535_01191"/>
<dbReference type="Pfam" id="PF24390">
    <property type="entry name" value="PRTase-CE"/>
    <property type="match status" value="1"/>
</dbReference>
<proteinExistence type="predicted"/>
<evidence type="ECO:0000313" key="2">
    <source>
        <dbReference type="EMBL" id="BBM36258.1"/>
    </source>
</evidence>
<evidence type="ECO:0000313" key="3">
    <source>
        <dbReference type="Proteomes" id="UP000321606"/>
    </source>
</evidence>
<accession>A0A510JA93</accession>
<reference evidence="2 3" key="1">
    <citation type="submission" date="2019-07" db="EMBL/GenBank/DDBJ databases">
        <title>Complete Genome Sequence of Leptotrichia goodfellowii Strain JCM 16774.</title>
        <authorList>
            <person name="Watanabe S."/>
            <person name="Cui L."/>
        </authorList>
    </citation>
    <scope>NUCLEOTIDE SEQUENCE [LARGE SCALE GENOMIC DNA]</scope>
    <source>
        <strain evidence="2 3">JCM16774</strain>
    </source>
</reference>
<evidence type="ECO:0000259" key="1">
    <source>
        <dbReference type="Pfam" id="PF24390"/>
    </source>
</evidence>
<feature type="domain" description="PRTase-CE" evidence="1">
    <location>
        <begin position="33"/>
        <end position="188"/>
    </location>
</feature>
<dbReference type="InterPro" id="IPR056920">
    <property type="entry name" value="PRTase-CE"/>
</dbReference>
<organism evidence="2 3">
    <name type="scientific">Pseudoleptotrichia goodfellowii</name>
    <dbReference type="NCBI Taxonomy" id="157692"/>
    <lineage>
        <taxon>Bacteria</taxon>
        <taxon>Fusobacteriati</taxon>
        <taxon>Fusobacteriota</taxon>
        <taxon>Fusobacteriia</taxon>
        <taxon>Fusobacteriales</taxon>
        <taxon>Leptotrichiaceae</taxon>
        <taxon>Pseudoleptotrichia</taxon>
    </lineage>
</organism>
<dbReference type="SUPFAM" id="SSF53271">
    <property type="entry name" value="PRTase-like"/>
    <property type="match status" value="1"/>
</dbReference>
<dbReference type="PANTHER" id="PTHR47505:SF1">
    <property type="entry name" value="DNA UTILIZATION PROTEIN YHGH"/>
    <property type="match status" value="1"/>
</dbReference>
<gene>
    <name evidence="2" type="ORF">JCM16774_1190</name>
</gene>
<dbReference type="EMBL" id="AP019822">
    <property type="protein sequence ID" value="BBM36258.1"/>
    <property type="molecule type" value="Genomic_DNA"/>
</dbReference>
<dbReference type="Gene3D" id="3.40.50.2020">
    <property type="match status" value="1"/>
</dbReference>
<dbReference type="KEGG" id="lgo:JCM16774_1190"/>
<dbReference type="InterPro" id="IPR051910">
    <property type="entry name" value="ComF/GntX_DNA_util-trans"/>
</dbReference>
<name>A0A510JA93_9FUSO</name>
<dbReference type="OrthoDB" id="9779910at2"/>
<sequence>MSDKTENELLNLKKLRKLNNIYYIWDYNEQFKKLIFSYKYHRKKSLAKLIAEMIKAEFEFVLKKEKIDYVVSVPVNRKRMNERGYNQVDEILKYLNINYIQLKRVKNTQKMHKLLDEKLREQNIKGSFYIGKNTNFKNKKILIIDDIITTGATLREIKKSILETVKEDAEITNKSKTEITVFCLAAAREIKINKGEI</sequence>